<dbReference type="SUPFAM" id="SSF50978">
    <property type="entry name" value="WD40 repeat-like"/>
    <property type="match status" value="1"/>
</dbReference>
<name>A0AAD5VBD3_9APHY</name>
<evidence type="ECO:0000313" key="7">
    <source>
        <dbReference type="EMBL" id="KAJ3491107.1"/>
    </source>
</evidence>
<feature type="domain" description="RSE1/DDB1/CPSF1 second beta-propeller" evidence="6">
    <location>
        <begin position="465"/>
        <end position="774"/>
    </location>
</feature>
<feature type="domain" description="RSE1/DDB1/CPSF1 first beta-propeller" evidence="5">
    <location>
        <begin position="12"/>
        <end position="276"/>
    </location>
</feature>
<dbReference type="InterPro" id="IPR036322">
    <property type="entry name" value="WD40_repeat_dom_sf"/>
</dbReference>
<evidence type="ECO:0000259" key="4">
    <source>
        <dbReference type="Pfam" id="PF03178"/>
    </source>
</evidence>
<dbReference type="AlphaFoldDB" id="A0AAD5VBD3"/>
<dbReference type="EMBL" id="JANAWD010000017">
    <property type="protein sequence ID" value="KAJ3491107.1"/>
    <property type="molecule type" value="Genomic_DNA"/>
</dbReference>
<evidence type="ECO:0000259" key="5">
    <source>
        <dbReference type="Pfam" id="PF10433"/>
    </source>
</evidence>
<evidence type="ECO:0000259" key="6">
    <source>
        <dbReference type="Pfam" id="PF23726"/>
    </source>
</evidence>
<dbReference type="PANTHER" id="PTHR10644">
    <property type="entry name" value="DNA REPAIR/RNA PROCESSING CPSF FAMILY"/>
    <property type="match status" value="1"/>
</dbReference>
<dbReference type="Pfam" id="PF03178">
    <property type="entry name" value="CPSF_A"/>
    <property type="match status" value="1"/>
</dbReference>
<proteinExistence type="predicted"/>
<dbReference type="Gene3D" id="2.130.10.10">
    <property type="entry name" value="YVTN repeat-like/Quinoprotein amine dehydrogenase"/>
    <property type="match status" value="3"/>
</dbReference>
<evidence type="ECO:0000256" key="3">
    <source>
        <dbReference type="SAM" id="MobiDB-lite"/>
    </source>
</evidence>
<dbReference type="InterPro" id="IPR004871">
    <property type="entry name" value="RSE1/DDB1/CPSF1_C"/>
</dbReference>
<feature type="compositionally biased region" description="Basic and acidic residues" evidence="3">
    <location>
        <begin position="293"/>
        <end position="308"/>
    </location>
</feature>
<comment type="subcellular location">
    <subcellularLocation>
        <location evidence="1">Nucleus</location>
    </subcellularLocation>
</comment>
<protein>
    <recommendedName>
        <fullName evidence="9">DNA damage-binding protein 1</fullName>
    </recommendedName>
</protein>
<dbReference type="Pfam" id="PF10433">
    <property type="entry name" value="Beta-prop_RSE1_1st"/>
    <property type="match status" value="1"/>
</dbReference>
<gene>
    <name evidence="7" type="ORF">NLI96_g961</name>
</gene>
<dbReference type="Gene3D" id="1.10.150.910">
    <property type="match status" value="1"/>
</dbReference>
<dbReference type="InterPro" id="IPR058543">
    <property type="entry name" value="Beta-prop_RSE1/DDB1/CPSF1_2nd"/>
</dbReference>
<evidence type="ECO:0000256" key="1">
    <source>
        <dbReference type="ARBA" id="ARBA00004123"/>
    </source>
</evidence>
<feature type="domain" description="RSE1/DDB1/CPSF1 C-terminal" evidence="4">
    <location>
        <begin position="831"/>
        <end position="1153"/>
    </location>
</feature>
<dbReference type="InterPro" id="IPR015943">
    <property type="entry name" value="WD40/YVTN_repeat-like_dom_sf"/>
</dbReference>
<feature type="region of interest" description="Disordered" evidence="3">
    <location>
        <begin position="272"/>
        <end position="309"/>
    </location>
</feature>
<keyword evidence="2" id="KW-0539">Nucleus</keyword>
<keyword evidence="8" id="KW-1185">Reference proteome</keyword>
<dbReference type="Proteomes" id="UP001212997">
    <property type="component" value="Unassembled WGS sequence"/>
</dbReference>
<evidence type="ECO:0008006" key="9">
    <source>
        <dbReference type="Google" id="ProtNLM"/>
    </source>
</evidence>
<evidence type="ECO:0000256" key="2">
    <source>
        <dbReference type="ARBA" id="ARBA00023242"/>
    </source>
</evidence>
<sequence length="1189" mass="129962">MKVITTFYPPSSVTASITCRLSSDSEFEHLVIAKTNRILVHSLAPEGLRYECEIEVWGRVLSLRAVPSKGLKSCNVLVLTDHPEPQIVILALENVNTSPSLVSKGAISLQDRHASHAEFCSDVAMHPSGQLAVVSCYKGKLTVLTLKKGLISDQFDVSVQELNLLALAFVGTTSDEHTLALLHIDHKQRPQLVSRTLNLQSQELSPTFSPILRNTVLPSRSFPTFDSPPFLIPVPPISLSDELEPEDEPLGGVLVIGGRKIHYFEESSISRQQVKRGKQSRLDARKASASASENDKAKEKEKAREGRKVKPKASVRWPWSDITAWCAVESDTRKLILCDRVVYVGSHLGNSQIIRIHPSAVGDAQNNTLPIPDTVEVVVDPSYLMREDEPVDDQAPEQLKSLEGLIVQTKGTFVEVLETFHNIAPIVDAVSADIDGSGQPQLVTCSGGGNKGSLNFVRTGADFNELAVLREVPNVTKIWPIRARFESRVDTHILVSTSSNTLLFRLDGGKSFHTLDPESIGIKTTSATLGLANVSRRVTKSTGGRTTSSYVDSSLIVHVTSQSVSLIEYDEALGSFHPVGDPWTPSGHDYTWAGREIVAASINPSQIVVGLSEGRLVLLNINEAKQFQVQKYRDFSSSPSQSKEICAISCLPFDPSKHFSLYIAVSFWGENSVTVLSLERPDDYMATVYTSPPLPSLPGTLLMYNFGLGRKTKDADYHPHVLAGLLDGTVVAFSFKKGELRDKRIYSLGSLPVSLSTCIVDGRRSVFATGTSSSTLSIGQVRGVDKTQLRTINLGIENPMRVGYHNASNQFGVACLHTTPEMLGEPESFTSTFSLFDGNSFSRSVAFSCESGEEITTLRALDLLLPGVGIDGPTFVIGTVRHNAGEHGSSTGRLLILVGENYESPSPTTIRRVKSITSTHTDGCVYALDASGDLIVAGIESSVIIYRIQTSGIPTITQVAKWNHNYLVTNLVYRDSIITVGDAISSISMLRFEGDRLKTIARDYNPLWPVALEMTPSNDVVGATTDCDIFTFSLDTSSTPTVLEQRGSFQFGEVVTKFLPGAITYQDATERKTFQPEHVFFTSSGRIALISQVDDETALKLTALQRNMENVIKGPGTVSHSKWRAPIKTRRKGELEPVSAVGFLDGDFLEQFLTHPDKPRLLRGETDAEKIAFDSKELEGILEKLQSLH</sequence>
<dbReference type="InterPro" id="IPR050358">
    <property type="entry name" value="RSE1/DDB1/CFT1"/>
</dbReference>
<evidence type="ECO:0000313" key="8">
    <source>
        <dbReference type="Proteomes" id="UP001212997"/>
    </source>
</evidence>
<organism evidence="7 8">
    <name type="scientific">Meripilus lineatus</name>
    <dbReference type="NCBI Taxonomy" id="2056292"/>
    <lineage>
        <taxon>Eukaryota</taxon>
        <taxon>Fungi</taxon>
        <taxon>Dikarya</taxon>
        <taxon>Basidiomycota</taxon>
        <taxon>Agaricomycotina</taxon>
        <taxon>Agaricomycetes</taxon>
        <taxon>Polyporales</taxon>
        <taxon>Meripilaceae</taxon>
        <taxon>Meripilus</taxon>
    </lineage>
</organism>
<reference evidence="7" key="1">
    <citation type="submission" date="2022-07" db="EMBL/GenBank/DDBJ databases">
        <title>Genome Sequence of Physisporinus lineatus.</title>
        <authorList>
            <person name="Buettner E."/>
        </authorList>
    </citation>
    <scope>NUCLEOTIDE SEQUENCE</scope>
    <source>
        <strain evidence="7">VT162</strain>
    </source>
</reference>
<dbReference type="Pfam" id="PF23726">
    <property type="entry name" value="Beta-prop_RSE1_2nd"/>
    <property type="match status" value="1"/>
</dbReference>
<comment type="caution">
    <text evidence="7">The sequence shown here is derived from an EMBL/GenBank/DDBJ whole genome shotgun (WGS) entry which is preliminary data.</text>
</comment>
<accession>A0AAD5VBD3</accession>
<dbReference type="GO" id="GO:0003676">
    <property type="term" value="F:nucleic acid binding"/>
    <property type="evidence" value="ECO:0007669"/>
    <property type="project" value="InterPro"/>
</dbReference>
<dbReference type="GO" id="GO:0005634">
    <property type="term" value="C:nucleus"/>
    <property type="evidence" value="ECO:0007669"/>
    <property type="project" value="UniProtKB-SubCell"/>
</dbReference>
<dbReference type="InterPro" id="IPR018846">
    <property type="entry name" value="Beta-prop_RSE1/DDB1/CPSF1_1st"/>
</dbReference>